<dbReference type="Proteomes" id="UP001597362">
    <property type="component" value="Unassembled WGS sequence"/>
</dbReference>
<comment type="catalytic activity">
    <reaction evidence="1 5">
        <text>[protein]-peptidylproline (omega=180) = [protein]-peptidylproline (omega=0)</text>
        <dbReference type="Rhea" id="RHEA:16237"/>
        <dbReference type="Rhea" id="RHEA-COMP:10747"/>
        <dbReference type="Rhea" id="RHEA-COMP:10748"/>
        <dbReference type="ChEBI" id="CHEBI:83833"/>
        <dbReference type="ChEBI" id="CHEBI:83834"/>
        <dbReference type="EC" id="5.2.1.8"/>
    </reaction>
</comment>
<dbReference type="PROSITE" id="PS51257">
    <property type="entry name" value="PROKAR_LIPOPROTEIN"/>
    <property type="match status" value="1"/>
</dbReference>
<protein>
    <recommendedName>
        <fullName evidence="5">Peptidyl-prolyl cis-trans isomerase</fullName>
        <shortName evidence="5">PPIase</shortName>
        <ecNumber evidence="5">5.2.1.8</ecNumber>
    </recommendedName>
</protein>
<dbReference type="GO" id="GO:0003755">
    <property type="term" value="F:peptidyl-prolyl cis-trans isomerase activity"/>
    <property type="evidence" value="ECO:0007669"/>
    <property type="project" value="UniProtKB-EC"/>
</dbReference>
<evidence type="ECO:0000313" key="7">
    <source>
        <dbReference type="EMBL" id="MFD2114703.1"/>
    </source>
</evidence>
<dbReference type="EMBL" id="JBHUHO010000008">
    <property type="protein sequence ID" value="MFD2114703.1"/>
    <property type="molecule type" value="Genomic_DNA"/>
</dbReference>
<feature type="domain" description="PPIase cyclophilin-type" evidence="6">
    <location>
        <begin position="58"/>
        <end position="194"/>
    </location>
</feature>
<dbReference type="PANTHER" id="PTHR45625:SF4">
    <property type="entry name" value="PEPTIDYLPROLYL ISOMERASE DOMAIN AND WD REPEAT-CONTAINING PROTEIN 1"/>
    <property type="match status" value="1"/>
</dbReference>
<accession>A0ABW4YGW7</accession>
<dbReference type="EC" id="5.2.1.8" evidence="5"/>
<keyword evidence="4 5" id="KW-0413">Isomerase</keyword>
<evidence type="ECO:0000256" key="5">
    <source>
        <dbReference type="RuleBase" id="RU363019"/>
    </source>
</evidence>
<sequence length="217" mass="23783">MNSTKSTTLKWMLLLTLSVSILLVITGCGKKAETNELQLESSDKHPVVTIEMSNDKVIKVELFPEVAPNTVNNMISLVQAGFYDGKIFHRVIPKFMVQAGELVAADAGQPDYTIKGEFANNGFKNFLLHERGVISTARVGGMNDSASTQFFIMVNKNAGLDGDYAAFGKVVEGIEVADEIAAQPRDGLDRPNKDPLYMKKVTVDLKGMTFPEPEVIR</sequence>
<evidence type="ECO:0000256" key="2">
    <source>
        <dbReference type="ARBA" id="ARBA00002388"/>
    </source>
</evidence>
<keyword evidence="8" id="KW-1185">Reference proteome</keyword>
<dbReference type="Pfam" id="PF00160">
    <property type="entry name" value="Pro_isomerase"/>
    <property type="match status" value="1"/>
</dbReference>
<dbReference type="InterPro" id="IPR002130">
    <property type="entry name" value="Cyclophilin-type_PPIase_dom"/>
</dbReference>
<reference evidence="8" key="1">
    <citation type="journal article" date="2019" name="Int. J. Syst. Evol. Microbiol.">
        <title>The Global Catalogue of Microorganisms (GCM) 10K type strain sequencing project: providing services to taxonomists for standard genome sequencing and annotation.</title>
        <authorList>
            <consortium name="The Broad Institute Genomics Platform"/>
            <consortium name="The Broad Institute Genome Sequencing Center for Infectious Disease"/>
            <person name="Wu L."/>
            <person name="Ma J."/>
        </authorList>
    </citation>
    <scope>NUCLEOTIDE SEQUENCE [LARGE SCALE GENOMIC DNA]</scope>
    <source>
        <strain evidence="8">GH52</strain>
    </source>
</reference>
<gene>
    <name evidence="7" type="ORF">ACFSJH_02930</name>
</gene>
<name>A0ABW4YGW7_9BACL</name>
<comment type="similarity">
    <text evidence="5">Belongs to the cyclophilin-type PPIase family.</text>
</comment>
<evidence type="ECO:0000259" key="6">
    <source>
        <dbReference type="PROSITE" id="PS50072"/>
    </source>
</evidence>
<evidence type="ECO:0000313" key="8">
    <source>
        <dbReference type="Proteomes" id="UP001597362"/>
    </source>
</evidence>
<organism evidence="7 8">
    <name type="scientific">Paenibacillus yanchengensis</name>
    <dbReference type="NCBI Taxonomy" id="2035833"/>
    <lineage>
        <taxon>Bacteria</taxon>
        <taxon>Bacillati</taxon>
        <taxon>Bacillota</taxon>
        <taxon>Bacilli</taxon>
        <taxon>Bacillales</taxon>
        <taxon>Paenibacillaceae</taxon>
        <taxon>Paenibacillus</taxon>
    </lineage>
</organism>
<dbReference type="PANTHER" id="PTHR45625">
    <property type="entry name" value="PEPTIDYL-PROLYL CIS-TRANS ISOMERASE-RELATED"/>
    <property type="match status" value="1"/>
</dbReference>
<evidence type="ECO:0000256" key="1">
    <source>
        <dbReference type="ARBA" id="ARBA00000971"/>
    </source>
</evidence>
<dbReference type="InterPro" id="IPR029000">
    <property type="entry name" value="Cyclophilin-like_dom_sf"/>
</dbReference>
<evidence type="ECO:0000256" key="4">
    <source>
        <dbReference type="ARBA" id="ARBA00023235"/>
    </source>
</evidence>
<dbReference type="Gene3D" id="2.40.100.10">
    <property type="entry name" value="Cyclophilin-like"/>
    <property type="match status" value="1"/>
</dbReference>
<dbReference type="PROSITE" id="PS50072">
    <property type="entry name" value="CSA_PPIASE_2"/>
    <property type="match status" value="1"/>
</dbReference>
<dbReference type="CDD" id="cd00317">
    <property type="entry name" value="cyclophilin"/>
    <property type="match status" value="1"/>
</dbReference>
<comment type="caution">
    <text evidence="7">The sequence shown here is derived from an EMBL/GenBank/DDBJ whole genome shotgun (WGS) entry which is preliminary data.</text>
</comment>
<dbReference type="InterPro" id="IPR044666">
    <property type="entry name" value="Cyclophilin_A-like"/>
</dbReference>
<evidence type="ECO:0000256" key="3">
    <source>
        <dbReference type="ARBA" id="ARBA00023110"/>
    </source>
</evidence>
<dbReference type="SUPFAM" id="SSF50891">
    <property type="entry name" value="Cyclophilin-like"/>
    <property type="match status" value="1"/>
</dbReference>
<dbReference type="PRINTS" id="PR00153">
    <property type="entry name" value="CSAPPISMRASE"/>
</dbReference>
<dbReference type="RefSeq" id="WP_377769723.1">
    <property type="nucleotide sequence ID" value="NZ_JBHUHO010000008.1"/>
</dbReference>
<proteinExistence type="inferred from homology"/>
<keyword evidence="3 5" id="KW-0697">Rotamase</keyword>
<comment type="function">
    <text evidence="2 5">PPIases accelerate the folding of proteins. It catalyzes the cis-trans isomerization of proline imidic peptide bonds in oligopeptides.</text>
</comment>